<evidence type="ECO:0000313" key="3">
    <source>
        <dbReference type="EMBL" id="GAA0677186.1"/>
    </source>
</evidence>
<dbReference type="EMBL" id="BAAADV010000007">
    <property type="protein sequence ID" value="GAA0677186.1"/>
    <property type="molecule type" value="Genomic_DNA"/>
</dbReference>
<feature type="transmembrane region" description="Helical" evidence="2">
    <location>
        <begin position="41"/>
        <end position="66"/>
    </location>
</feature>
<keyword evidence="2" id="KW-0472">Membrane</keyword>
<dbReference type="Pfam" id="PF04367">
    <property type="entry name" value="DUF502"/>
    <property type="match status" value="1"/>
</dbReference>
<evidence type="ECO:0000256" key="1">
    <source>
        <dbReference type="SAM" id="MobiDB-lite"/>
    </source>
</evidence>
<accession>A0AAV3TBW7</accession>
<comment type="caution">
    <text evidence="3">The sequence shown here is derived from an EMBL/GenBank/DDBJ whole genome shotgun (WGS) entry which is preliminary data.</text>
</comment>
<keyword evidence="2" id="KW-0812">Transmembrane</keyword>
<organism evidence="3 4">
    <name type="scientific">Natronoarchaeum mannanilyticum</name>
    <dbReference type="NCBI Taxonomy" id="926360"/>
    <lineage>
        <taxon>Archaea</taxon>
        <taxon>Methanobacteriati</taxon>
        <taxon>Methanobacteriota</taxon>
        <taxon>Stenosarchaea group</taxon>
        <taxon>Halobacteria</taxon>
        <taxon>Halobacteriales</taxon>
        <taxon>Natronoarchaeaceae</taxon>
    </lineage>
</organism>
<sequence>MDWLKRNLGSGLVILLPILVSVFALRWLYTKLAALPLVEGIQPPAVGVVLSIALFVTWVFGIGYLMRTALGTVLAMRLDALMNRVPGIRVVYNASKMAIETVVADTDGLKRPVKLKPWGDLRVTGFDTGHESDEGNPVIFIPTSPNVTSGIVVEVDEEDVIELDESVEDALTRVLSAGFGEKNGQTNVPGNVFSPSDDE</sequence>
<feature type="transmembrane region" description="Helical" evidence="2">
    <location>
        <begin position="12"/>
        <end position="29"/>
    </location>
</feature>
<feature type="region of interest" description="Disordered" evidence="1">
    <location>
        <begin position="180"/>
        <end position="199"/>
    </location>
</feature>
<keyword evidence="2" id="KW-1133">Transmembrane helix</keyword>
<dbReference type="PANTHER" id="PTHR31876:SF26">
    <property type="entry name" value="PROTEIN LIKE COV 2"/>
    <property type="match status" value="1"/>
</dbReference>
<dbReference type="InterPro" id="IPR007462">
    <property type="entry name" value="COV1-like"/>
</dbReference>
<name>A0AAV3TBW7_9EURY</name>
<dbReference type="RefSeq" id="WP_343774507.1">
    <property type="nucleotide sequence ID" value="NZ_BAAADV010000007.1"/>
</dbReference>
<dbReference type="PANTHER" id="PTHR31876">
    <property type="entry name" value="COV-LIKE PROTEIN 1"/>
    <property type="match status" value="1"/>
</dbReference>
<proteinExistence type="predicted"/>
<keyword evidence="4" id="KW-1185">Reference proteome</keyword>
<evidence type="ECO:0000256" key="2">
    <source>
        <dbReference type="SAM" id="Phobius"/>
    </source>
</evidence>
<dbReference type="Proteomes" id="UP001500420">
    <property type="component" value="Unassembled WGS sequence"/>
</dbReference>
<dbReference type="AlphaFoldDB" id="A0AAV3TBW7"/>
<evidence type="ECO:0000313" key="4">
    <source>
        <dbReference type="Proteomes" id="UP001500420"/>
    </source>
</evidence>
<protein>
    <submittedName>
        <fullName evidence="3">DUF502 domain-containing protein</fullName>
    </submittedName>
</protein>
<reference evidence="3 4" key="1">
    <citation type="journal article" date="2019" name="Int. J. Syst. Evol. Microbiol.">
        <title>The Global Catalogue of Microorganisms (GCM) 10K type strain sequencing project: providing services to taxonomists for standard genome sequencing and annotation.</title>
        <authorList>
            <consortium name="The Broad Institute Genomics Platform"/>
            <consortium name="The Broad Institute Genome Sequencing Center for Infectious Disease"/>
            <person name="Wu L."/>
            <person name="Ma J."/>
        </authorList>
    </citation>
    <scope>NUCLEOTIDE SEQUENCE [LARGE SCALE GENOMIC DNA]</scope>
    <source>
        <strain evidence="3 4">JCM 16328</strain>
    </source>
</reference>
<gene>
    <name evidence="3" type="ORF">GCM10009020_26330</name>
</gene>